<feature type="region of interest" description="Disordered" evidence="1">
    <location>
        <begin position="125"/>
        <end position="160"/>
    </location>
</feature>
<proteinExistence type="predicted"/>
<keyword evidence="3" id="KW-1185">Reference proteome</keyword>
<accession>A0A6J8CQ88</accession>
<dbReference type="AlphaFoldDB" id="A0A6J8CQ88"/>
<evidence type="ECO:0000313" key="2">
    <source>
        <dbReference type="EMBL" id="CAC5397941.1"/>
    </source>
</evidence>
<protein>
    <submittedName>
        <fullName evidence="2">Uncharacterized protein</fullName>
    </submittedName>
</protein>
<evidence type="ECO:0000256" key="1">
    <source>
        <dbReference type="SAM" id="MobiDB-lite"/>
    </source>
</evidence>
<dbReference type="PANTHER" id="PTHR47642">
    <property type="entry name" value="ATP-DEPENDENT DNA HELICASE"/>
    <property type="match status" value="1"/>
</dbReference>
<feature type="compositionally biased region" description="Basic and acidic residues" evidence="1">
    <location>
        <begin position="150"/>
        <end position="160"/>
    </location>
</feature>
<name>A0A6J8CQ88_MYTCO</name>
<dbReference type="OrthoDB" id="6137013at2759"/>
<feature type="compositionally biased region" description="Basic and acidic residues" evidence="1">
    <location>
        <begin position="125"/>
        <end position="135"/>
    </location>
</feature>
<dbReference type="Proteomes" id="UP000507470">
    <property type="component" value="Unassembled WGS sequence"/>
</dbReference>
<dbReference type="InterPro" id="IPR051055">
    <property type="entry name" value="PIF1_helicase"/>
</dbReference>
<gene>
    <name evidence="2" type="ORF">MCOR_32345</name>
</gene>
<organism evidence="2 3">
    <name type="scientific">Mytilus coruscus</name>
    <name type="common">Sea mussel</name>
    <dbReference type="NCBI Taxonomy" id="42192"/>
    <lineage>
        <taxon>Eukaryota</taxon>
        <taxon>Metazoa</taxon>
        <taxon>Spiralia</taxon>
        <taxon>Lophotrochozoa</taxon>
        <taxon>Mollusca</taxon>
        <taxon>Bivalvia</taxon>
        <taxon>Autobranchia</taxon>
        <taxon>Pteriomorphia</taxon>
        <taxon>Mytilida</taxon>
        <taxon>Mytiloidea</taxon>
        <taxon>Mytilidae</taxon>
        <taxon>Mytilinae</taxon>
        <taxon>Mytilus</taxon>
    </lineage>
</organism>
<dbReference type="EMBL" id="CACVKT020005781">
    <property type="protein sequence ID" value="CAC5397941.1"/>
    <property type="molecule type" value="Genomic_DNA"/>
</dbReference>
<sequence>MSELLRQTSKEAKKGNSDNKKQVAVIGNKFLKHQEISAQEAVYICLQMRLKNSSCGHIFINTSPPDERPFKVKPIEELEKLPENSTDIRCGNIFKRYSSRPKYVENMCLADFGAWYDMKIESKKEKVEDDKKELIETDDEDNADDCAYSSDEHENEDHPQTLKYRMVFT</sequence>
<reference evidence="2 3" key="1">
    <citation type="submission" date="2020-06" db="EMBL/GenBank/DDBJ databases">
        <authorList>
            <person name="Li R."/>
            <person name="Bekaert M."/>
        </authorList>
    </citation>
    <scope>NUCLEOTIDE SEQUENCE [LARGE SCALE GENOMIC DNA]</scope>
    <source>
        <strain evidence="3">wild</strain>
    </source>
</reference>
<dbReference type="PANTHER" id="PTHR47642:SF5">
    <property type="entry name" value="ATP-DEPENDENT DNA HELICASE"/>
    <property type="match status" value="1"/>
</dbReference>
<evidence type="ECO:0000313" key="3">
    <source>
        <dbReference type="Proteomes" id="UP000507470"/>
    </source>
</evidence>